<evidence type="ECO:0000313" key="3">
    <source>
        <dbReference type="Proteomes" id="UP001596152"/>
    </source>
</evidence>
<dbReference type="GO" id="GO:0016746">
    <property type="term" value="F:acyltransferase activity"/>
    <property type="evidence" value="ECO:0007669"/>
    <property type="project" value="UniProtKB-KW"/>
</dbReference>
<dbReference type="InterPro" id="IPR016181">
    <property type="entry name" value="Acyl_CoA_acyltransferase"/>
</dbReference>
<keyword evidence="2" id="KW-0808">Transferase</keyword>
<dbReference type="PROSITE" id="PS51186">
    <property type="entry name" value="GNAT"/>
    <property type="match status" value="1"/>
</dbReference>
<gene>
    <name evidence="2" type="ORF">ACFPIE_12790</name>
</gene>
<keyword evidence="3" id="KW-1185">Reference proteome</keyword>
<dbReference type="InterPro" id="IPR000182">
    <property type="entry name" value="GNAT_dom"/>
</dbReference>
<evidence type="ECO:0000259" key="1">
    <source>
        <dbReference type="PROSITE" id="PS51186"/>
    </source>
</evidence>
<name>A0ABW0FTK1_9CAUL</name>
<feature type="domain" description="N-acetyltransferase" evidence="1">
    <location>
        <begin position="7"/>
        <end position="168"/>
    </location>
</feature>
<protein>
    <submittedName>
        <fullName evidence="2">GNAT family N-acetyltransferase</fullName>
        <ecNumber evidence="2">2.3.-.-</ecNumber>
    </submittedName>
</protein>
<evidence type="ECO:0000313" key="2">
    <source>
        <dbReference type="EMBL" id="MFC5344794.1"/>
    </source>
</evidence>
<sequence length="168" mass="18196">MPHDLVTGWRPMTEADLDRVAEIATIGFPNHFEGRPMFANRLALNPAGCFALQTPEGLEGYIIAYPWRAESAPVLNTMIGAIPAEAEVIYLHDLVLTPAARGQGWSKPAVQAVVDLAKAGGWATVALVAVNDAVDFWRGHGFEVRQTSEMAAKLASYGSDARYMTRAI</sequence>
<dbReference type="SUPFAM" id="SSF55729">
    <property type="entry name" value="Acyl-CoA N-acyltransferases (Nat)"/>
    <property type="match status" value="1"/>
</dbReference>
<dbReference type="RefSeq" id="WP_374037753.1">
    <property type="nucleotide sequence ID" value="NZ_CP169082.1"/>
</dbReference>
<dbReference type="Pfam" id="PF00583">
    <property type="entry name" value="Acetyltransf_1"/>
    <property type="match status" value="1"/>
</dbReference>
<accession>A0ABW0FTK1</accession>
<dbReference type="Gene3D" id="3.40.630.30">
    <property type="match status" value="1"/>
</dbReference>
<organism evidence="2 3">
    <name type="scientific">Brevundimonas staleyi</name>
    <dbReference type="NCBI Taxonomy" id="74326"/>
    <lineage>
        <taxon>Bacteria</taxon>
        <taxon>Pseudomonadati</taxon>
        <taxon>Pseudomonadota</taxon>
        <taxon>Alphaproteobacteria</taxon>
        <taxon>Caulobacterales</taxon>
        <taxon>Caulobacteraceae</taxon>
        <taxon>Brevundimonas</taxon>
    </lineage>
</organism>
<dbReference type="Proteomes" id="UP001596152">
    <property type="component" value="Unassembled WGS sequence"/>
</dbReference>
<proteinExistence type="predicted"/>
<comment type="caution">
    <text evidence="2">The sequence shown here is derived from an EMBL/GenBank/DDBJ whole genome shotgun (WGS) entry which is preliminary data.</text>
</comment>
<reference evidence="3" key="1">
    <citation type="journal article" date="2019" name="Int. J. Syst. Evol. Microbiol.">
        <title>The Global Catalogue of Microorganisms (GCM) 10K type strain sequencing project: providing services to taxonomists for standard genome sequencing and annotation.</title>
        <authorList>
            <consortium name="The Broad Institute Genomics Platform"/>
            <consortium name="The Broad Institute Genome Sequencing Center for Infectious Disease"/>
            <person name="Wu L."/>
            <person name="Ma J."/>
        </authorList>
    </citation>
    <scope>NUCLEOTIDE SEQUENCE [LARGE SCALE GENOMIC DNA]</scope>
    <source>
        <strain evidence="3">JCM 12125</strain>
    </source>
</reference>
<keyword evidence="2" id="KW-0012">Acyltransferase</keyword>
<dbReference type="EMBL" id="JBHSLF010000024">
    <property type="protein sequence ID" value="MFC5344794.1"/>
    <property type="molecule type" value="Genomic_DNA"/>
</dbReference>
<dbReference type="EC" id="2.3.-.-" evidence="2"/>